<evidence type="ECO:0000313" key="3">
    <source>
        <dbReference type="Proteomes" id="UP001217918"/>
    </source>
</evidence>
<feature type="compositionally biased region" description="Low complexity" evidence="1">
    <location>
        <begin position="67"/>
        <end position="80"/>
    </location>
</feature>
<name>A0AAD9I947_9PEZI</name>
<protein>
    <submittedName>
        <fullName evidence="2">Uncharacterized protein</fullName>
    </submittedName>
</protein>
<reference evidence="2" key="1">
    <citation type="journal article" date="2023" name="Mol. Plant Microbe Interact.">
        <title>Elucidating the Obligate Nature and Biological Capacity of an Invasive Fungal Corn Pathogen.</title>
        <authorList>
            <person name="MacCready J.S."/>
            <person name="Roggenkamp E.M."/>
            <person name="Gdanetz K."/>
            <person name="Chilvers M.I."/>
        </authorList>
    </citation>
    <scope>NUCLEOTIDE SEQUENCE</scope>
    <source>
        <strain evidence="2">PM02</strain>
    </source>
</reference>
<evidence type="ECO:0000313" key="2">
    <source>
        <dbReference type="EMBL" id="KAK2073346.1"/>
    </source>
</evidence>
<dbReference type="EMBL" id="JAQQPM010000007">
    <property type="protein sequence ID" value="KAK2073346.1"/>
    <property type="molecule type" value="Genomic_DNA"/>
</dbReference>
<feature type="compositionally biased region" description="Polar residues" evidence="1">
    <location>
        <begin position="25"/>
        <end position="38"/>
    </location>
</feature>
<sequence>MLAKPAKVMPAVHSKKEGPRRSKCTAGSNAGRYTTDSSLMADKDDNNAYNRVYIPPTDIEEEEGSSGDDNSVNSGTSNSTDKGKGSGVYKRGEGALHCEACPVIARYLKVLIASKPTSTISPSVDC</sequence>
<comment type="caution">
    <text evidence="2">The sequence shown here is derived from an EMBL/GenBank/DDBJ whole genome shotgun (WGS) entry which is preliminary data.</text>
</comment>
<feature type="region of interest" description="Disordered" evidence="1">
    <location>
        <begin position="1"/>
        <end position="89"/>
    </location>
</feature>
<evidence type="ECO:0000256" key="1">
    <source>
        <dbReference type="SAM" id="MobiDB-lite"/>
    </source>
</evidence>
<dbReference type="AlphaFoldDB" id="A0AAD9I947"/>
<proteinExistence type="predicted"/>
<organism evidence="2 3">
    <name type="scientific">Phyllachora maydis</name>
    <dbReference type="NCBI Taxonomy" id="1825666"/>
    <lineage>
        <taxon>Eukaryota</taxon>
        <taxon>Fungi</taxon>
        <taxon>Dikarya</taxon>
        <taxon>Ascomycota</taxon>
        <taxon>Pezizomycotina</taxon>
        <taxon>Sordariomycetes</taxon>
        <taxon>Sordariomycetidae</taxon>
        <taxon>Phyllachorales</taxon>
        <taxon>Phyllachoraceae</taxon>
        <taxon>Phyllachora</taxon>
    </lineage>
</organism>
<dbReference type="Proteomes" id="UP001217918">
    <property type="component" value="Unassembled WGS sequence"/>
</dbReference>
<accession>A0AAD9I947</accession>
<gene>
    <name evidence="2" type="ORF">P8C59_007635</name>
</gene>
<keyword evidence="3" id="KW-1185">Reference proteome</keyword>